<sequence length="299" mass="34056">MPELPEVETTVRSLRKSVVGKRIKNAFSDTPQIFENKRLLRTIGRELKGDSIASIDRHGKYLIFNLASGRILLAHMKMTGHFLVTPPPPKDHSQYQPVSIVYTIDTGEKNADKKREKYVRFSIDFSDGLRLLFSDVRKFGRIWLIPRAHLADFFQKRKLAHDALSPLCSAEYLRIQLSRNRPIKALLLDQTCIAGIGNIYSDEILWAVRIHPLRSGSSLNPAEIKAIFSAMRAILKKGIRAGGSSIRDYRKPDGSPGYFQIQRAVYQKTGEPCRRCKTRIKRIVVAQRSAHFCPKCQKI</sequence>
<dbReference type="SMART" id="SM00898">
    <property type="entry name" value="Fapy_DNA_glyco"/>
    <property type="match status" value="1"/>
</dbReference>
<dbReference type="GO" id="GO:0140078">
    <property type="term" value="F:class I DNA-(apurinic or apyrimidinic site) endonuclease activity"/>
    <property type="evidence" value="ECO:0007669"/>
    <property type="project" value="UniProtKB-EC"/>
</dbReference>
<dbReference type="GO" id="GO:0034039">
    <property type="term" value="F:8-oxo-7,8-dihydroguanine DNA N-glycosylase activity"/>
    <property type="evidence" value="ECO:0007669"/>
    <property type="project" value="TreeGrafter"/>
</dbReference>
<evidence type="ECO:0000313" key="19">
    <source>
        <dbReference type="EMBL" id="OHA01652.1"/>
    </source>
</evidence>
<evidence type="ECO:0000256" key="15">
    <source>
        <dbReference type="ARBA" id="ARBA00044632"/>
    </source>
</evidence>
<evidence type="ECO:0000256" key="16">
    <source>
        <dbReference type="PROSITE-ProRule" id="PRU00391"/>
    </source>
</evidence>
<dbReference type="GO" id="GO:0006284">
    <property type="term" value="P:base-excision repair"/>
    <property type="evidence" value="ECO:0007669"/>
    <property type="project" value="InterPro"/>
</dbReference>
<dbReference type="GO" id="GO:0003684">
    <property type="term" value="F:damaged DNA binding"/>
    <property type="evidence" value="ECO:0007669"/>
    <property type="project" value="InterPro"/>
</dbReference>
<protein>
    <submittedName>
        <fullName evidence="19">Uncharacterized protein</fullName>
    </submittedName>
</protein>
<keyword evidence="11" id="KW-0234">DNA repair</keyword>
<evidence type="ECO:0000256" key="4">
    <source>
        <dbReference type="ARBA" id="ARBA00011245"/>
    </source>
</evidence>
<dbReference type="InterPro" id="IPR010663">
    <property type="entry name" value="Znf_FPG/IleRS"/>
</dbReference>
<comment type="subunit">
    <text evidence="4">Monomer.</text>
</comment>
<dbReference type="Proteomes" id="UP000177362">
    <property type="component" value="Unassembled WGS sequence"/>
</dbReference>
<dbReference type="GO" id="GO:0008270">
    <property type="term" value="F:zinc ion binding"/>
    <property type="evidence" value="ECO:0007669"/>
    <property type="project" value="UniProtKB-KW"/>
</dbReference>
<evidence type="ECO:0000259" key="18">
    <source>
        <dbReference type="PROSITE" id="PS51068"/>
    </source>
</evidence>
<dbReference type="SMART" id="SM01232">
    <property type="entry name" value="H2TH"/>
    <property type="match status" value="1"/>
</dbReference>
<dbReference type="Gene3D" id="3.20.190.10">
    <property type="entry name" value="MutM-like, N-terminal"/>
    <property type="match status" value="1"/>
</dbReference>
<comment type="similarity">
    <text evidence="3">Belongs to the FPG family.</text>
</comment>
<evidence type="ECO:0000256" key="6">
    <source>
        <dbReference type="ARBA" id="ARBA00022763"/>
    </source>
</evidence>
<keyword evidence="7 16" id="KW-0863">Zinc-finger</keyword>
<dbReference type="InterPro" id="IPR015887">
    <property type="entry name" value="DNA_glyclase_Znf_dom_DNA_BS"/>
</dbReference>
<dbReference type="CDD" id="cd08966">
    <property type="entry name" value="EcFpg-like_N"/>
    <property type="match status" value="1"/>
</dbReference>
<evidence type="ECO:0000256" key="1">
    <source>
        <dbReference type="ARBA" id="ARBA00001668"/>
    </source>
</evidence>
<keyword evidence="14" id="KW-0326">Glycosidase</keyword>
<feature type="domain" description="Formamidopyrimidine-DNA glycosylase catalytic" evidence="18">
    <location>
        <begin position="2"/>
        <end position="140"/>
    </location>
</feature>
<evidence type="ECO:0000256" key="3">
    <source>
        <dbReference type="ARBA" id="ARBA00009409"/>
    </source>
</evidence>
<dbReference type="NCBIfam" id="NF002211">
    <property type="entry name" value="PRK01103.1"/>
    <property type="match status" value="1"/>
</dbReference>
<keyword evidence="6" id="KW-0227">DNA damage</keyword>
<dbReference type="InterPro" id="IPR000214">
    <property type="entry name" value="Znf_DNA_glyclase/AP_lyase"/>
</dbReference>
<dbReference type="PROSITE" id="PS51066">
    <property type="entry name" value="ZF_FPG_2"/>
    <property type="match status" value="1"/>
</dbReference>
<proteinExistence type="inferred from homology"/>
<evidence type="ECO:0000256" key="8">
    <source>
        <dbReference type="ARBA" id="ARBA00022801"/>
    </source>
</evidence>
<comment type="caution">
    <text evidence="19">The sequence shown here is derived from an EMBL/GenBank/DDBJ whole genome shotgun (WGS) entry which is preliminary data.</text>
</comment>
<keyword evidence="13" id="KW-0511">Multifunctional enzyme</keyword>
<dbReference type="PANTHER" id="PTHR22993:SF9">
    <property type="entry name" value="FORMAMIDOPYRIMIDINE-DNA GLYCOSYLASE"/>
    <property type="match status" value="1"/>
</dbReference>
<dbReference type="STRING" id="1802271.A3C11_03440"/>
<evidence type="ECO:0000256" key="14">
    <source>
        <dbReference type="ARBA" id="ARBA00023295"/>
    </source>
</evidence>
<dbReference type="Pfam" id="PF06827">
    <property type="entry name" value="zf-FPG_IleRS"/>
    <property type="match status" value="1"/>
</dbReference>
<feature type="domain" description="FPG-type" evidence="17">
    <location>
        <begin position="264"/>
        <end position="298"/>
    </location>
</feature>
<evidence type="ECO:0000259" key="17">
    <source>
        <dbReference type="PROSITE" id="PS51066"/>
    </source>
</evidence>
<dbReference type="InterPro" id="IPR020629">
    <property type="entry name" value="FPG_Glyclase"/>
</dbReference>
<dbReference type="Gene3D" id="1.10.8.50">
    <property type="match status" value="1"/>
</dbReference>
<accession>A0A1G2KSS0</accession>
<dbReference type="PROSITE" id="PS01242">
    <property type="entry name" value="ZF_FPG_1"/>
    <property type="match status" value="1"/>
</dbReference>
<evidence type="ECO:0000256" key="5">
    <source>
        <dbReference type="ARBA" id="ARBA00022723"/>
    </source>
</evidence>
<keyword evidence="5" id="KW-0479">Metal-binding</keyword>
<dbReference type="Pfam" id="PF06831">
    <property type="entry name" value="H2TH"/>
    <property type="match status" value="1"/>
</dbReference>
<keyword evidence="12" id="KW-0456">Lyase</keyword>
<reference evidence="19 20" key="1">
    <citation type="journal article" date="2016" name="Nat. Commun.">
        <title>Thousands of microbial genomes shed light on interconnected biogeochemical processes in an aquifer system.</title>
        <authorList>
            <person name="Anantharaman K."/>
            <person name="Brown C.T."/>
            <person name="Hug L.A."/>
            <person name="Sharon I."/>
            <person name="Castelle C.J."/>
            <person name="Probst A.J."/>
            <person name="Thomas B.C."/>
            <person name="Singh A."/>
            <person name="Wilkins M.J."/>
            <person name="Karaoz U."/>
            <person name="Brodie E.L."/>
            <person name="Williams K.H."/>
            <person name="Hubbard S.S."/>
            <person name="Banfield J.F."/>
        </authorList>
    </citation>
    <scope>NUCLEOTIDE SEQUENCE [LARGE SCALE GENOMIC DNA]</scope>
</reference>
<dbReference type="InterPro" id="IPR010979">
    <property type="entry name" value="Ribosomal_uS13-like_H2TH"/>
</dbReference>
<comment type="catalytic activity">
    <reaction evidence="1">
        <text>Hydrolysis of DNA containing ring-opened 7-methylguanine residues, releasing 2,6-diamino-4-hydroxy-5-(N-methyl)formamidopyrimidine.</text>
        <dbReference type="EC" id="3.2.2.23"/>
    </reaction>
</comment>
<dbReference type="FunFam" id="1.10.8.50:FF:000003">
    <property type="entry name" value="Formamidopyrimidine-DNA glycosylase"/>
    <property type="match status" value="1"/>
</dbReference>
<comment type="catalytic activity">
    <reaction evidence="15">
        <text>2'-deoxyribonucleotide-(2'-deoxyribose 5'-phosphate)-2'-deoxyribonucleotide-DNA = a 3'-end 2'-deoxyribonucleotide-(2,3-dehydro-2,3-deoxyribose 5'-phosphate)-DNA + a 5'-end 5'-phospho-2'-deoxyribonucleoside-DNA + H(+)</text>
        <dbReference type="Rhea" id="RHEA:66592"/>
        <dbReference type="Rhea" id="RHEA-COMP:13180"/>
        <dbReference type="Rhea" id="RHEA-COMP:16897"/>
        <dbReference type="Rhea" id="RHEA-COMP:17067"/>
        <dbReference type="ChEBI" id="CHEBI:15378"/>
        <dbReference type="ChEBI" id="CHEBI:136412"/>
        <dbReference type="ChEBI" id="CHEBI:157695"/>
        <dbReference type="ChEBI" id="CHEBI:167181"/>
        <dbReference type="EC" id="4.2.99.18"/>
    </reaction>
</comment>
<dbReference type="SUPFAM" id="SSF57716">
    <property type="entry name" value="Glucocorticoid receptor-like (DNA-binding domain)"/>
    <property type="match status" value="1"/>
</dbReference>
<name>A0A1G2KSS0_9BACT</name>
<dbReference type="SUPFAM" id="SSF46946">
    <property type="entry name" value="S13-like H2TH domain"/>
    <property type="match status" value="1"/>
</dbReference>
<dbReference type="Pfam" id="PF01149">
    <property type="entry name" value="Fapy_DNA_glyco"/>
    <property type="match status" value="1"/>
</dbReference>
<comment type="cofactor">
    <cofactor evidence="2">
        <name>Zn(2+)</name>
        <dbReference type="ChEBI" id="CHEBI:29105"/>
    </cofactor>
</comment>
<dbReference type="AlphaFoldDB" id="A0A1G2KSS0"/>
<dbReference type="PROSITE" id="PS51068">
    <property type="entry name" value="FPG_CAT"/>
    <property type="match status" value="1"/>
</dbReference>
<dbReference type="EMBL" id="MHQJ01000011">
    <property type="protein sequence ID" value="OHA01652.1"/>
    <property type="molecule type" value="Genomic_DNA"/>
</dbReference>
<keyword evidence="8" id="KW-0378">Hydrolase</keyword>
<dbReference type="InterPro" id="IPR015886">
    <property type="entry name" value="H2TH_FPG"/>
</dbReference>
<evidence type="ECO:0000256" key="9">
    <source>
        <dbReference type="ARBA" id="ARBA00022833"/>
    </source>
</evidence>
<evidence type="ECO:0000256" key="2">
    <source>
        <dbReference type="ARBA" id="ARBA00001947"/>
    </source>
</evidence>
<dbReference type="InterPro" id="IPR012319">
    <property type="entry name" value="FPG_cat"/>
</dbReference>
<evidence type="ECO:0000313" key="20">
    <source>
        <dbReference type="Proteomes" id="UP000177362"/>
    </source>
</evidence>
<evidence type="ECO:0000256" key="10">
    <source>
        <dbReference type="ARBA" id="ARBA00023125"/>
    </source>
</evidence>
<dbReference type="InterPro" id="IPR035937">
    <property type="entry name" value="FPG_N"/>
</dbReference>
<organism evidence="19 20">
    <name type="scientific">Candidatus Sungbacteria bacterium RIFCSPHIGHO2_02_FULL_49_12</name>
    <dbReference type="NCBI Taxonomy" id="1802271"/>
    <lineage>
        <taxon>Bacteria</taxon>
        <taxon>Candidatus Sungiibacteriota</taxon>
    </lineage>
</organism>
<evidence type="ECO:0000256" key="7">
    <source>
        <dbReference type="ARBA" id="ARBA00022771"/>
    </source>
</evidence>
<evidence type="ECO:0000256" key="12">
    <source>
        <dbReference type="ARBA" id="ARBA00023239"/>
    </source>
</evidence>
<keyword evidence="10" id="KW-0238">DNA-binding</keyword>
<evidence type="ECO:0000256" key="13">
    <source>
        <dbReference type="ARBA" id="ARBA00023268"/>
    </source>
</evidence>
<evidence type="ECO:0000256" key="11">
    <source>
        <dbReference type="ARBA" id="ARBA00023204"/>
    </source>
</evidence>
<dbReference type="SUPFAM" id="SSF81624">
    <property type="entry name" value="N-terminal domain of MutM-like DNA repair proteins"/>
    <property type="match status" value="1"/>
</dbReference>
<gene>
    <name evidence="19" type="ORF">A3C11_03440</name>
</gene>
<dbReference type="PANTHER" id="PTHR22993">
    <property type="entry name" value="FORMAMIDOPYRIMIDINE-DNA GLYCOSYLASE"/>
    <property type="match status" value="1"/>
</dbReference>
<keyword evidence="9" id="KW-0862">Zinc</keyword>